<feature type="non-terminal residue" evidence="1">
    <location>
        <position position="1"/>
    </location>
</feature>
<evidence type="ECO:0000313" key="2">
    <source>
        <dbReference type="Proteomes" id="UP000188268"/>
    </source>
</evidence>
<dbReference type="EMBL" id="AWWV01015205">
    <property type="protein sequence ID" value="OMO53333.1"/>
    <property type="molecule type" value="Genomic_DNA"/>
</dbReference>
<comment type="caution">
    <text evidence="1">The sequence shown here is derived from an EMBL/GenBank/DDBJ whole genome shotgun (WGS) entry which is preliminary data.</text>
</comment>
<accession>A0A1R3G5G9</accession>
<reference evidence="1 2" key="1">
    <citation type="submission" date="2013-09" db="EMBL/GenBank/DDBJ databases">
        <title>Corchorus capsularis genome sequencing.</title>
        <authorList>
            <person name="Alam M."/>
            <person name="Haque M.S."/>
            <person name="Islam M.S."/>
            <person name="Emdad E.M."/>
            <person name="Islam M.M."/>
            <person name="Ahmed B."/>
            <person name="Halim A."/>
            <person name="Hossen Q.M.M."/>
            <person name="Hossain M.Z."/>
            <person name="Ahmed R."/>
            <person name="Khan M.M."/>
            <person name="Islam R."/>
            <person name="Rashid M.M."/>
            <person name="Khan S.A."/>
            <person name="Rahman M.S."/>
            <person name="Alam M."/>
        </authorList>
    </citation>
    <scope>NUCLEOTIDE SEQUENCE [LARGE SCALE GENOMIC DNA]</scope>
    <source>
        <strain evidence="2">cv. CVL-1</strain>
        <tissue evidence="1">Whole seedling</tissue>
    </source>
</reference>
<name>A0A1R3G5G9_COCAP</name>
<dbReference type="AlphaFoldDB" id="A0A1R3G5G9"/>
<dbReference type="Proteomes" id="UP000188268">
    <property type="component" value="Unassembled WGS sequence"/>
</dbReference>
<dbReference type="Gramene" id="OMO53333">
    <property type="protein sequence ID" value="OMO53333"/>
    <property type="gene ID" value="CCACVL1_28714"/>
</dbReference>
<gene>
    <name evidence="1" type="ORF">CCACVL1_28714</name>
</gene>
<keyword evidence="2" id="KW-1185">Reference proteome</keyword>
<sequence>NLRVSIRSGVPSMKSNCVLARSGTNSMFKP</sequence>
<protein>
    <submittedName>
        <fullName evidence="1">Uncharacterized protein</fullName>
    </submittedName>
</protein>
<organism evidence="1 2">
    <name type="scientific">Corchorus capsularis</name>
    <name type="common">Jute</name>
    <dbReference type="NCBI Taxonomy" id="210143"/>
    <lineage>
        <taxon>Eukaryota</taxon>
        <taxon>Viridiplantae</taxon>
        <taxon>Streptophyta</taxon>
        <taxon>Embryophyta</taxon>
        <taxon>Tracheophyta</taxon>
        <taxon>Spermatophyta</taxon>
        <taxon>Magnoliopsida</taxon>
        <taxon>eudicotyledons</taxon>
        <taxon>Gunneridae</taxon>
        <taxon>Pentapetalae</taxon>
        <taxon>rosids</taxon>
        <taxon>malvids</taxon>
        <taxon>Malvales</taxon>
        <taxon>Malvaceae</taxon>
        <taxon>Grewioideae</taxon>
        <taxon>Apeibeae</taxon>
        <taxon>Corchorus</taxon>
    </lineage>
</organism>
<evidence type="ECO:0000313" key="1">
    <source>
        <dbReference type="EMBL" id="OMO53333.1"/>
    </source>
</evidence>
<proteinExistence type="predicted"/>